<keyword evidence="3" id="KW-1185">Reference proteome</keyword>
<evidence type="ECO:0000313" key="3">
    <source>
        <dbReference type="Proteomes" id="UP000215914"/>
    </source>
</evidence>
<reference evidence="2" key="2">
    <citation type="submission" date="2020-06" db="EMBL/GenBank/DDBJ databases">
        <title>Helianthus annuus Genome sequencing and assembly Release 2.</title>
        <authorList>
            <person name="Gouzy J."/>
            <person name="Langlade N."/>
            <person name="Munos S."/>
        </authorList>
    </citation>
    <scope>NUCLEOTIDE SEQUENCE</scope>
    <source>
        <tissue evidence="2">Leaves</tissue>
    </source>
</reference>
<evidence type="ECO:0000256" key="1">
    <source>
        <dbReference type="SAM" id="MobiDB-lite"/>
    </source>
</evidence>
<feature type="compositionally biased region" description="Pro residues" evidence="1">
    <location>
        <begin position="101"/>
        <end position="111"/>
    </location>
</feature>
<proteinExistence type="predicted"/>
<organism evidence="2 3">
    <name type="scientific">Helianthus annuus</name>
    <name type="common">Common sunflower</name>
    <dbReference type="NCBI Taxonomy" id="4232"/>
    <lineage>
        <taxon>Eukaryota</taxon>
        <taxon>Viridiplantae</taxon>
        <taxon>Streptophyta</taxon>
        <taxon>Embryophyta</taxon>
        <taxon>Tracheophyta</taxon>
        <taxon>Spermatophyta</taxon>
        <taxon>Magnoliopsida</taxon>
        <taxon>eudicotyledons</taxon>
        <taxon>Gunneridae</taxon>
        <taxon>Pentapetalae</taxon>
        <taxon>asterids</taxon>
        <taxon>campanulids</taxon>
        <taxon>Asterales</taxon>
        <taxon>Asteraceae</taxon>
        <taxon>Asteroideae</taxon>
        <taxon>Heliantheae alliance</taxon>
        <taxon>Heliantheae</taxon>
        <taxon>Helianthus</taxon>
    </lineage>
</organism>
<dbReference type="Proteomes" id="UP000215914">
    <property type="component" value="Unassembled WGS sequence"/>
</dbReference>
<dbReference type="EMBL" id="MNCJ02000322">
    <property type="protein sequence ID" value="KAF5800310.1"/>
    <property type="molecule type" value="Genomic_DNA"/>
</dbReference>
<sequence length="135" mass="15831">MEIENPENQVEMHDFNPEEIPRVPAPNPINPNYDPWWDDVRDYVQRYPIHEDLPMPNLGAYPGLDPLDPYFDNDAYIREILENPYPYQAPLPPYQESTPQIPNPVLEPIPPMSAENVQELRTFGEEILESSERMR</sequence>
<protein>
    <submittedName>
        <fullName evidence="2">Uncharacterized protein</fullName>
    </submittedName>
</protein>
<feature type="region of interest" description="Disordered" evidence="1">
    <location>
        <begin position="1"/>
        <end position="27"/>
    </location>
</feature>
<name>A0A9K3IPC7_HELAN</name>
<dbReference type="AlphaFoldDB" id="A0A9K3IPC7"/>
<dbReference type="Gramene" id="mRNA:HanXRQr2_Chr07g0314641">
    <property type="protein sequence ID" value="CDS:HanXRQr2_Chr07g0314641.1"/>
    <property type="gene ID" value="HanXRQr2_Chr07g0314641"/>
</dbReference>
<evidence type="ECO:0000313" key="2">
    <source>
        <dbReference type="EMBL" id="KAF5800310.1"/>
    </source>
</evidence>
<comment type="caution">
    <text evidence="2">The sequence shown here is derived from an EMBL/GenBank/DDBJ whole genome shotgun (WGS) entry which is preliminary data.</text>
</comment>
<feature type="compositionally biased region" description="Basic and acidic residues" evidence="1">
    <location>
        <begin position="10"/>
        <end position="21"/>
    </location>
</feature>
<gene>
    <name evidence="2" type="ORF">HanXRQr2_Chr07g0314641</name>
</gene>
<reference evidence="2" key="1">
    <citation type="journal article" date="2017" name="Nature">
        <title>The sunflower genome provides insights into oil metabolism, flowering and Asterid evolution.</title>
        <authorList>
            <person name="Badouin H."/>
            <person name="Gouzy J."/>
            <person name="Grassa C.J."/>
            <person name="Murat F."/>
            <person name="Staton S.E."/>
            <person name="Cottret L."/>
            <person name="Lelandais-Briere C."/>
            <person name="Owens G.L."/>
            <person name="Carrere S."/>
            <person name="Mayjonade B."/>
            <person name="Legrand L."/>
            <person name="Gill N."/>
            <person name="Kane N.C."/>
            <person name="Bowers J.E."/>
            <person name="Hubner S."/>
            <person name="Bellec A."/>
            <person name="Berard A."/>
            <person name="Berges H."/>
            <person name="Blanchet N."/>
            <person name="Boniface M.C."/>
            <person name="Brunel D."/>
            <person name="Catrice O."/>
            <person name="Chaidir N."/>
            <person name="Claudel C."/>
            <person name="Donnadieu C."/>
            <person name="Faraut T."/>
            <person name="Fievet G."/>
            <person name="Helmstetter N."/>
            <person name="King M."/>
            <person name="Knapp S.J."/>
            <person name="Lai Z."/>
            <person name="Le Paslier M.C."/>
            <person name="Lippi Y."/>
            <person name="Lorenzon L."/>
            <person name="Mandel J.R."/>
            <person name="Marage G."/>
            <person name="Marchand G."/>
            <person name="Marquand E."/>
            <person name="Bret-Mestries E."/>
            <person name="Morien E."/>
            <person name="Nambeesan S."/>
            <person name="Nguyen T."/>
            <person name="Pegot-Espagnet P."/>
            <person name="Pouilly N."/>
            <person name="Raftis F."/>
            <person name="Sallet E."/>
            <person name="Schiex T."/>
            <person name="Thomas J."/>
            <person name="Vandecasteele C."/>
            <person name="Vares D."/>
            <person name="Vear F."/>
            <person name="Vautrin S."/>
            <person name="Crespi M."/>
            <person name="Mangin B."/>
            <person name="Burke J.M."/>
            <person name="Salse J."/>
            <person name="Munos S."/>
            <person name="Vincourt P."/>
            <person name="Rieseberg L.H."/>
            <person name="Langlade N.B."/>
        </authorList>
    </citation>
    <scope>NUCLEOTIDE SEQUENCE</scope>
    <source>
        <tissue evidence="2">Leaves</tissue>
    </source>
</reference>
<accession>A0A9K3IPC7</accession>
<feature type="region of interest" description="Disordered" evidence="1">
    <location>
        <begin position="88"/>
        <end position="111"/>
    </location>
</feature>